<keyword evidence="8" id="KW-0902">Two-component regulatory system</keyword>
<reference evidence="14 15" key="1">
    <citation type="submission" date="2021-01" db="EMBL/GenBank/DDBJ databases">
        <title>Actinoplanes sp. nov. LDG1-06 isolated from lichen.</title>
        <authorList>
            <person name="Saeng-In P."/>
            <person name="Phongsopitanun W."/>
            <person name="Kanchanasin P."/>
            <person name="Yuki M."/>
            <person name="Kudo T."/>
            <person name="Ohkuma M."/>
            <person name="Tanasupawat S."/>
        </authorList>
    </citation>
    <scope>NUCLEOTIDE SEQUENCE [LARGE SCALE GENOMIC DNA]</scope>
    <source>
        <strain evidence="14 15">LDG1-06</strain>
    </source>
</reference>
<dbReference type="Pfam" id="PF23539">
    <property type="entry name" value="DUF7134"/>
    <property type="match status" value="1"/>
</dbReference>
<keyword evidence="10" id="KW-0812">Transmembrane</keyword>
<keyword evidence="4" id="KW-0808">Transferase</keyword>
<evidence type="ECO:0000313" key="14">
    <source>
        <dbReference type="EMBL" id="MBM2614914.1"/>
    </source>
</evidence>
<keyword evidence="15" id="KW-1185">Reference proteome</keyword>
<dbReference type="EMBL" id="JAENHP010000001">
    <property type="protein sequence ID" value="MBM2614914.1"/>
    <property type="molecule type" value="Genomic_DNA"/>
</dbReference>
<dbReference type="CDD" id="cd16917">
    <property type="entry name" value="HATPase_UhpB-NarQ-NarX-like"/>
    <property type="match status" value="1"/>
</dbReference>
<feature type="domain" description="Signal transduction histidine kinase subgroup 3 dimerisation and phosphoacceptor" evidence="12">
    <location>
        <begin position="178"/>
        <end position="242"/>
    </location>
</feature>
<keyword evidence="3" id="KW-0597">Phosphoprotein</keyword>
<dbReference type="InterPro" id="IPR036890">
    <property type="entry name" value="HATPase_C_sf"/>
</dbReference>
<dbReference type="InterPro" id="IPR011712">
    <property type="entry name" value="Sig_transdc_His_kin_sub3_dim/P"/>
</dbReference>
<dbReference type="Pfam" id="PF07730">
    <property type="entry name" value="HisKA_3"/>
    <property type="match status" value="1"/>
</dbReference>
<evidence type="ECO:0000256" key="2">
    <source>
        <dbReference type="ARBA" id="ARBA00012438"/>
    </source>
</evidence>
<evidence type="ECO:0000313" key="15">
    <source>
        <dbReference type="Proteomes" id="UP000632138"/>
    </source>
</evidence>
<keyword evidence="10" id="KW-0472">Membrane</keyword>
<evidence type="ECO:0000259" key="11">
    <source>
        <dbReference type="Pfam" id="PF02518"/>
    </source>
</evidence>
<comment type="catalytic activity">
    <reaction evidence="1">
        <text>ATP + protein L-histidine = ADP + protein N-phospho-L-histidine.</text>
        <dbReference type="EC" id="2.7.13.3"/>
    </reaction>
</comment>
<dbReference type="SUPFAM" id="SSF55874">
    <property type="entry name" value="ATPase domain of HSP90 chaperone/DNA topoisomerase II/histidine kinase"/>
    <property type="match status" value="1"/>
</dbReference>
<evidence type="ECO:0000256" key="9">
    <source>
        <dbReference type="SAM" id="MobiDB-lite"/>
    </source>
</evidence>
<feature type="transmembrane region" description="Helical" evidence="10">
    <location>
        <begin position="69"/>
        <end position="100"/>
    </location>
</feature>
<feature type="transmembrane region" description="Helical" evidence="10">
    <location>
        <begin position="45"/>
        <end position="63"/>
    </location>
</feature>
<feature type="transmembrane region" description="Helical" evidence="10">
    <location>
        <begin position="140"/>
        <end position="158"/>
    </location>
</feature>
<keyword evidence="10" id="KW-1133">Transmembrane helix</keyword>
<feature type="domain" description="Histidine kinase/HSP90-like ATPase" evidence="11">
    <location>
        <begin position="276"/>
        <end position="363"/>
    </location>
</feature>
<dbReference type="PANTHER" id="PTHR24421">
    <property type="entry name" value="NITRATE/NITRITE SENSOR PROTEIN NARX-RELATED"/>
    <property type="match status" value="1"/>
</dbReference>
<dbReference type="GO" id="GO:0016301">
    <property type="term" value="F:kinase activity"/>
    <property type="evidence" value="ECO:0007669"/>
    <property type="project" value="UniProtKB-KW"/>
</dbReference>
<dbReference type="EC" id="2.7.13.3" evidence="2"/>
<feature type="domain" description="DUF7134" evidence="13">
    <location>
        <begin position="5"/>
        <end position="160"/>
    </location>
</feature>
<evidence type="ECO:0000256" key="6">
    <source>
        <dbReference type="ARBA" id="ARBA00022777"/>
    </source>
</evidence>
<organism evidence="14 15">
    <name type="scientific">Paractinoplanes ovalisporus</name>
    <dbReference type="NCBI Taxonomy" id="2810368"/>
    <lineage>
        <taxon>Bacteria</taxon>
        <taxon>Bacillati</taxon>
        <taxon>Actinomycetota</taxon>
        <taxon>Actinomycetes</taxon>
        <taxon>Micromonosporales</taxon>
        <taxon>Micromonosporaceae</taxon>
        <taxon>Paractinoplanes</taxon>
    </lineage>
</organism>
<feature type="transmembrane region" description="Helical" evidence="10">
    <location>
        <begin position="15"/>
        <end position="33"/>
    </location>
</feature>
<feature type="region of interest" description="Disordered" evidence="9">
    <location>
        <begin position="311"/>
        <end position="334"/>
    </location>
</feature>
<feature type="compositionally biased region" description="Gly residues" evidence="9">
    <location>
        <begin position="317"/>
        <end position="331"/>
    </location>
</feature>
<protein>
    <recommendedName>
        <fullName evidence="2">histidine kinase</fullName>
        <ecNumber evidence="2">2.7.13.3</ecNumber>
    </recommendedName>
</protein>
<feature type="transmembrane region" description="Helical" evidence="10">
    <location>
        <begin position="112"/>
        <end position="128"/>
    </location>
</feature>
<evidence type="ECO:0000256" key="1">
    <source>
        <dbReference type="ARBA" id="ARBA00000085"/>
    </source>
</evidence>
<dbReference type="Gene3D" id="1.20.5.1930">
    <property type="match status" value="1"/>
</dbReference>
<proteinExistence type="predicted"/>
<dbReference type="Gene3D" id="3.30.565.10">
    <property type="entry name" value="Histidine kinase-like ATPase, C-terminal domain"/>
    <property type="match status" value="1"/>
</dbReference>
<dbReference type="InterPro" id="IPR003594">
    <property type="entry name" value="HATPase_dom"/>
</dbReference>
<name>A0ABS2A6K8_9ACTN</name>
<dbReference type="Pfam" id="PF02518">
    <property type="entry name" value="HATPase_c"/>
    <property type="match status" value="1"/>
</dbReference>
<gene>
    <name evidence="14" type="ORF">JIG36_04995</name>
</gene>
<evidence type="ECO:0000256" key="7">
    <source>
        <dbReference type="ARBA" id="ARBA00022840"/>
    </source>
</evidence>
<evidence type="ECO:0000256" key="4">
    <source>
        <dbReference type="ARBA" id="ARBA00022679"/>
    </source>
</evidence>
<dbReference type="InterPro" id="IPR050482">
    <property type="entry name" value="Sensor_HK_TwoCompSys"/>
</dbReference>
<evidence type="ECO:0000256" key="3">
    <source>
        <dbReference type="ARBA" id="ARBA00022553"/>
    </source>
</evidence>
<evidence type="ECO:0000259" key="12">
    <source>
        <dbReference type="Pfam" id="PF07730"/>
    </source>
</evidence>
<sequence>MNGPWRRYDVILRDLPFALLLTAVALVPAWHRHGTRFSDLVPQQPFDLLGVLVIAVECLPLAVRRKWPSIALAAVSCGFAFDQFMGFHTLGGTALPIALFSAGAHLRSHRRAVMAAATVAYVVFAVVLDRIGPTGVADFVLFYVVLAAMWGVGSWMRQNRAAESERRRQLEEAARAAERTRIARELHDVVTHHVTAMVVQAEAARYLTAAPDRLDETLSAVSDTGRRAITDLRQLLDLLHPGHGGELRALVDQTRRAGQPVELHEEGETTGGSDGTVYRITQEALTNALKYDHGARTTVTVRYGRSEVDVRISTDGSGSGTASPGGSGRGLTGLRERVGTLGGEFSAGPQPRGGFVVTARIPVGAAS</sequence>
<keyword evidence="6 14" id="KW-0418">Kinase</keyword>
<keyword evidence="7" id="KW-0067">ATP-binding</keyword>
<dbReference type="Proteomes" id="UP000632138">
    <property type="component" value="Unassembled WGS sequence"/>
</dbReference>
<evidence type="ECO:0000256" key="5">
    <source>
        <dbReference type="ARBA" id="ARBA00022741"/>
    </source>
</evidence>
<dbReference type="RefSeq" id="WP_203374764.1">
    <property type="nucleotide sequence ID" value="NZ_JAENHP010000001.1"/>
</dbReference>
<evidence type="ECO:0000256" key="8">
    <source>
        <dbReference type="ARBA" id="ARBA00023012"/>
    </source>
</evidence>
<evidence type="ECO:0000256" key="10">
    <source>
        <dbReference type="SAM" id="Phobius"/>
    </source>
</evidence>
<evidence type="ECO:0000259" key="13">
    <source>
        <dbReference type="Pfam" id="PF23539"/>
    </source>
</evidence>
<comment type="caution">
    <text evidence="14">The sequence shown here is derived from an EMBL/GenBank/DDBJ whole genome shotgun (WGS) entry which is preliminary data.</text>
</comment>
<dbReference type="PANTHER" id="PTHR24421:SF10">
    <property type="entry name" value="NITRATE_NITRITE SENSOR PROTEIN NARQ"/>
    <property type="match status" value="1"/>
</dbReference>
<accession>A0ABS2A6K8</accession>
<dbReference type="InterPro" id="IPR055558">
    <property type="entry name" value="DUF7134"/>
</dbReference>
<keyword evidence="5" id="KW-0547">Nucleotide-binding</keyword>